<evidence type="ECO:0000256" key="10">
    <source>
        <dbReference type="ARBA" id="ARBA00022989"/>
    </source>
</evidence>
<feature type="transmembrane region" description="Helical" evidence="22">
    <location>
        <begin position="164"/>
        <end position="180"/>
    </location>
</feature>
<evidence type="ECO:0000256" key="2">
    <source>
        <dbReference type="ARBA" id="ARBA00004752"/>
    </source>
</evidence>
<keyword evidence="6" id="KW-0808">Transferase</keyword>
<evidence type="ECO:0000256" key="13">
    <source>
        <dbReference type="ARBA" id="ARBA00023316"/>
    </source>
</evidence>
<proteinExistence type="inferred from homology"/>
<evidence type="ECO:0000256" key="20">
    <source>
        <dbReference type="ARBA" id="ARBA00049902"/>
    </source>
</evidence>
<evidence type="ECO:0000256" key="18">
    <source>
        <dbReference type="ARBA" id="ARBA00041418"/>
    </source>
</evidence>
<feature type="transmembrane region" description="Helical" evidence="22">
    <location>
        <begin position="12"/>
        <end position="31"/>
    </location>
</feature>
<keyword evidence="10 22" id="KW-1133">Transmembrane helix</keyword>
<dbReference type="Pfam" id="PF01098">
    <property type="entry name" value="FTSW_RODA_SPOVE"/>
    <property type="match status" value="1"/>
</dbReference>
<evidence type="ECO:0000256" key="12">
    <source>
        <dbReference type="ARBA" id="ARBA00023306"/>
    </source>
</evidence>
<keyword evidence="12" id="KW-0131">Cell cycle</keyword>
<evidence type="ECO:0000256" key="22">
    <source>
        <dbReference type="SAM" id="Phobius"/>
    </source>
</evidence>
<feature type="transmembrane region" description="Helical" evidence="22">
    <location>
        <begin position="51"/>
        <end position="68"/>
    </location>
</feature>
<comment type="function">
    <text evidence="21">Peptidoglycan polymerase that is essential for cell division.</text>
</comment>
<evidence type="ECO:0000256" key="21">
    <source>
        <dbReference type="ARBA" id="ARBA00049966"/>
    </source>
</evidence>
<evidence type="ECO:0000256" key="1">
    <source>
        <dbReference type="ARBA" id="ARBA00004651"/>
    </source>
</evidence>
<dbReference type="PANTHER" id="PTHR30474:SF2">
    <property type="entry name" value="PEPTIDOGLYCAN GLYCOSYLTRANSFERASE FTSW-RELATED"/>
    <property type="match status" value="1"/>
</dbReference>
<evidence type="ECO:0000256" key="15">
    <source>
        <dbReference type="ARBA" id="ARBA00033270"/>
    </source>
</evidence>
<keyword evidence="9" id="KW-0573">Peptidoglycan synthesis</keyword>
<keyword evidence="7 22" id="KW-0812">Transmembrane</keyword>
<dbReference type="PANTHER" id="PTHR30474">
    <property type="entry name" value="CELL CYCLE PROTEIN"/>
    <property type="match status" value="1"/>
</dbReference>
<protein>
    <recommendedName>
        <fullName evidence="17">Probable peptidoglycan glycosyltransferase FtsW</fullName>
        <ecNumber evidence="19">2.4.99.28</ecNumber>
    </recommendedName>
    <alternativeName>
        <fullName evidence="18">Cell division protein FtsW</fullName>
    </alternativeName>
    <alternativeName>
        <fullName evidence="15">Cell wall polymerase</fullName>
    </alternativeName>
    <alternativeName>
        <fullName evidence="14">Peptidoglycan polymerase</fullName>
    </alternativeName>
</protein>
<keyword evidence="8" id="KW-0133">Cell shape</keyword>
<keyword evidence="5" id="KW-0328">Glycosyltransferase</keyword>
<evidence type="ECO:0000256" key="9">
    <source>
        <dbReference type="ARBA" id="ARBA00022984"/>
    </source>
</evidence>
<evidence type="ECO:0000256" key="19">
    <source>
        <dbReference type="ARBA" id="ARBA00044770"/>
    </source>
</evidence>
<organism evidence="23 24">
    <name type="scientific">Paenibacillus germinis</name>
    <dbReference type="NCBI Taxonomy" id="2654979"/>
    <lineage>
        <taxon>Bacteria</taxon>
        <taxon>Bacillati</taxon>
        <taxon>Bacillota</taxon>
        <taxon>Bacilli</taxon>
        <taxon>Bacillales</taxon>
        <taxon>Paenibacillaceae</taxon>
        <taxon>Paenibacillus</taxon>
    </lineage>
</organism>
<dbReference type="Proteomes" id="UP000658690">
    <property type="component" value="Unassembled WGS sequence"/>
</dbReference>
<evidence type="ECO:0000256" key="6">
    <source>
        <dbReference type="ARBA" id="ARBA00022679"/>
    </source>
</evidence>
<evidence type="ECO:0000256" key="7">
    <source>
        <dbReference type="ARBA" id="ARBA00022692"/>
    </source>
</evidence>
<evidence type="ECO:0000256" key="3">
    <source>
        <dbReference type="ARBA" id="ARBA00022475"/>
    </source>
</evidence>
<dbReference type="EMBL" id="WHOC01000019">
    <property type="protein sequence ID" value="NOU84990.1"/>
    <property type="molecule type" value="Genomic_DNA"/>
</dbReference>
<keyword evidence="13" id="KW-0961">Cell wall biogenesis/degradation</keyword>
<dbReference type="NCBIfam" id="TIGR02614">
    <property type="entry name" value="ftsW"/>
    <property type="match status" value="1"/>
</dbReference>
<keyword evidence="24" id="KW-1185">Reference proteome</keyword>
<dbReference type="InterPro" id="IPR001182">
    <property type="entry name" value="FtsW/RodA"/>
</dbReference>
<feature type="transmembrane region" description="Helical" evidence="22">
    <location>
        <begin position="273"/>
        <end position="299"/>
    </location>
</feature>
<keyword evidence="4" id="KW-0132">Cell division</keyword>
<feature type="transmembrane region" description="Helical" evidence="22">
    <location>
        <begin position="75"/>
        <end position="92"/>
    </location>
</feature>
<accession>A0ABX1YV49</accession>
<comment type="similarity">
    <text evidence="16">Belongs to the SEDS family. FtsW subfamily.</text>
</comment>
<feature type="transmembrane region" description="Helical" evidence="22">
    <location>
        <begin position="311"/>
        <end position="332"/>
    </location>
</feature>
<feature type="transmembrane region" description="Helical" evidence="22">
    <location>
        <begin position="112"/>
        <end position="129"/>
    </location>
</feature>
<comment type="caution">
    <text evidence="23">The sequence shown here is derived from an EMBL/GenBank/DDBJ whole genome shotgun (WGS) entry which is preliminary data.</text>
</comment>
<keyword evidence="11 22" id="KW-0472">Membrane</keyword>
<evidence type="ECO:0000256" key="11">
    <source>
        <dbReference type="ARBA" id="ARBA00023136"/>
    </source>
</evidence>
<evidence type="ECO:0000256" key="8">
    <source>
        <dbReference type="ARBA" id="ARBA00022960"/>
    </source>
</evidence>
<name>A0ABX1YV49_9BACL</name>
<evidence type="ECO:0000313" key="24">
    <source>
        <dbReference type="Proteomes" id="UP000658690"/>
    </source>
</evidence>
<evidence type="ECO:0000256" key="17">
    <source>
        <dbReference type="ARBA" id="ARBA00041185"/>
    </source>
</evidence>
<feature type="transmembrane region" description="Helical" evidence="22">
    <location>
        <begin position="141"/>
        <end position="158"/>
    </location>
</feature>
<evidence type="ECO:0000256" key="14">
    <source>
        <dbReference type="ARBA" id="ARBA00032370"/>
    </source>
</evidence>
<sequence length="389" mass="42462">MNPPRRGTPDFLLLFLTFVLVCFGLAMVFSASSMTSAYRWDDPWYFTKKQLIAVGLGSVGMLFCMNLHYTKLKKLVIPAFFVIVMLLVLVIFTSKSNGAASWFNVGKFGIQPTEFAKLIVILYLASLISNKEEKFRNFKKGLLPALVIVGFVSMLIMLQPDLGSCMILLVCSAIVIIVGGSNLKHIFLLGTGLAAIGTMVVTLYLLKNNTADTSTSYRLNRLTSFLDPWADTSDTGYQVVQSLFAFGHGGLTGAGFGQGIQKLHYLPEAHNDFIFAIIGEEFGFIGSSIFILIFLLFIWRGILVAVRSPDLFGMVAGVGIMSIFAFQAVINIGGVTGSIPLTGVTLPFISAGGSSMMVSLISMGILLSISREQSHKEEAKPKKRPNRFQ</sequence>
<dbReference type="InterPro" id="IPR013437">
    <property type="entry name" value="FtsW"/>
</dbReference>
<keyword evidence="3" id="KW-1003">Cell membrane</keyword>
<feature type="transmembrane region" description="Helical" evidence="22">
    <location>
        <begin position="344"/>
        <end position="367"/>
    </location>
</feature>
<evidence type="ECO:0000313" key="23">
    <source>
        <dbReference type="EMBL" id="NOU84990.1"/>
    </source>
</evidence>
<gene>
    <name evidence="23" type="primary">ftsW</name>
    <name evidence="23" type="ORF">GC102_04235</name>
</gene>
<evidence type="ECO:0000256" key="16">
    <source>
        <dbReference type="ARBA" id="ARBA00038053"/>
    </source>
</evidence>
<dbReference type="EC" id="2.4.99.28" evidence="19"/>
<comment type="catalytic activity">
    <reaction evidence="20">
        <text>[GlcNAc-(1-&gt;4)-Mur2Ac(oyl-L-Ala-gamma-D-Glu-L-Lys-D-Ala-D-Ala)](n)-di-trans,octa-cis-undecaprenyl diphosphate + beta-D-GlcNAc-(1-&gt;4)-Mur2Ac(oyl-L-Ala-gamma-D-Glu-L-Lys-D-Ala-D-Ala)-di-trans,octa-cis-undecaprenyl diphosphate = [GlcNAc-(1-&gt;4)-Mur2Ac(oyl-L-Ala-gamma-D-Glu-L-Lys-D-Ala-D-Ala)](n+1)-di-trans,octa-cis-undecaprenyl diphosphate + di-trans,octa-cis-undecaprenyl diphosphate + H(+)</text>
        <dbReference type="Rhea" id="RHEA:23708"/>
        <dbReference type="Rhea" id="RHEA-COMP:9602"/>
        <dbReference type="Rhea" id="RHEA-COMP:9603"/>
        <dbReference type="ChEBI" id="CHEBI:15378"/>
        <dbReference type="ChEBI" id="CHEBI:58405"/>
        <dbReference type="ChEBI" id="CHEBI:60033"/>
        <dbReference type="ChEBI" id="CHEBI:78435"/>
        <dbReference type="EC" id="2.4.99.28"/>
    </reaction>
</comment>
<evidence type="ECO:0000256" key="4">
    <source>
        <dbReference type="ARBA" id="ARBA00022618"/>
    </source>
</evidence>
<evidence type="ECO:0000256" key="5">
    <source>
        <dbReference type="ARBA" id="ARBA00022676"/>
    </source>
</evidence>
<comment type="subcellular location">
    <subcellularLocation>
        <location evidence="1">Cell membrane</location>
        <topology evidence="1">Multi-pass membrane protein</topology>
    </subcellularLocation>
</comment>
<comment type="pathway">
    <text evidence="2">Cell wall biogenesis; peptidoglycan biosynthesis.</text>
</comment>
<dbReference type="RefSeq" id="WP_171688334.1">
    <property type="nucleotide sequence ID" value="NZ_WHOC01000019.1"/>
</dbReference>
<feature type="transmembrane region" description="Helical" evidence="22">
    <location>
        <begin position="187"/>
        <end position="206"/>
    </location>
</feature>
<reference evidence="23 24" key="1">
    <citation type="submission" date="2019-10" db="EMBL/GenBank/DDBJ databases">
        <title>Description of Paenibacillus choica sp. nov.</title>
        <authorList>
            <person name="Carlier A."/>
            <person name="Qi S."/>
        </authorList>
    </citation>
    <scope>NUCLEOTIDE SEQUENCE [LARGE SCALE GENOMIC DNA]</scope>
    <source>
        <strain evidence="23 24">LMG 31460</strain>
    </source>
</reference>